<dbReference type="PATRIC" id="fig|1280949.3.peg.2145"/>
<gene>
    <name evidence="6" type="ORF">HAD_10495</name>
</gene>
<dbReference type="OrthoDB" id="1776524at2"/>
<dbReference type="NCBIfam" id="TIGR01901">
    <property type="entry name" value="adhes_NPXG"/>
    <property type="match status" value="1"/>
</dbReference>
<dbReference type="InterPro" id="IPR012334">
    <property type="entry name" value="Pectin_lyas_fold"/>
</dbReference>
<dbReference type="InterPro" id="IPR050909">
    <property type="entry name" value="Bact_Autotransporter_VF"/>
</dbReference>
<dbReference type="Gene3D" id="2.160.20.110">
    <property type="match status" value="4"/>
</dbReference>
<dbReference type="InterPro" id="IPR011493">
    <property type="entry name" value="GLUG"/>
</dbReference>
<feature type="compositionally biased region" description="Polar residues" evidence="4">
    <location>
        <begin position="1673"/>
        <end position="1705"/>
    </location>
</feature>
<dbReference type="eggNOG" id="COG3210">
    <property type="taxonomic scope" value="Bacteria"/>
</dbReference>
<dbReference type="Gene3D" id="2.160.20.10">
    <property type="entry name" value="Single-stranded right-handed beta-helix, Pectin lyase-like"/>
    <property type="match status" value="1"/>
</dbReference>
<dbReference type="Pfam" id="PF05860">
    <property type="entry name" value="TPS"/>
    <property type="match status" value="1"/>
</dbReference>
<dbReference type="Proteomes" id="UP000027446">
    <property type="component" value="Unassembled WGS sequence"/>
</dbReference>
<dbReference type="Pfam" id="PF07581">
    <property type="entry name" value="Glug"/>
    <property type="match status" value="3"/>
</dbReference>
<evidence type="ECO:0000259" key="5">
    <source>
        <dbReference type="SMART" id="SM00912"/>
    </source>
</evidence>
<dbReference type="STRING" id="1280949.HAD_10495"/>
<dbReference type="Gene3D" id="3.30.160.710">
    <property type="match status" value="2"/>
</dbReference>
<dbReference type="PANTHER" id="PTHR12338:SF8">
    <property type="entry name" value="HEME_HEMOPEXIN-BINDING PROTEIN"/>
    <property type="match status" value="1"/>
</dbReference>
<feature type="region of interest" description="Disordered" evidence="4">
    <location>
        <begin position="1673"/>
        <end position="1706"/>
    </location>
</feature>
<dbReference type="InterPro" id="IPR008638">
    <property type="entry name" value="FhaB/CdiA-like_TPS"/>
</dbReference>
<dbReference type="PANTHER" id="PTHR12338">
    <property type="entry name" value="AUTOTRANSPORTER"/>
    <property type="match status" value="1"/>
</dbReference>
<keyword evidence="7" id="KW-1185">Reference proteome</keyword>
<keyword evidence="2" id="KW-0964">Secreted</keyword>
<comment type="caution">
    <text evidence="6">The sequence shown here is derived from an EMBL/GenBank/DDBJ whole genome shotgun (WGS) entry which is preliminary data.</text>
</comment>
<evidence type="ECO:0000256" key="4">
    <source>
        <dbReference type="SAM" id="MobiDB-lite"/>
    </source>
</evidence>
<accession>A0A069E7M6</accession>
<proteinExistence type="predicted"/>
<evidence type="ECO:0000256" key="1">
    <source>
        <dbReference type="ARBA" id="ARBA00004613"/>
    </source>
</evidence>
<keyword evidence="3" id="KW-0732">Signal</keyword>
<name>A0A069E7M6_9PROT</name>
<evidence type="ECO:0000256" key="3">
    <source>
        <dbReference type="ARBA" id="ARBA00022729"/>
    </source>
</evidence>
<dbReference type="SUPFAM" id="SSF51126">
    <property type="entry name" value="Pectin lyase-like"/>
    <property type="match status" value="1"/>
</dbReference>
<comment type="subcellular location">
    <subcellularLocation>
        <location evidence="1">Secreted</location>
    </subcellularLocation>
</comment>
<protein>
    <submittedName>
        <fullName evidence="6">Filamentous hemagglutinin outer membrane protein</fullName>
    </submittedName>
</protein>
<evidence type="ECO:0000313" key="7">
    <source>
        <dbReference type="Proteomes" id="UP000027446"/>
    </source>
</evidence>
<evidence type="ECO:0000256" key="2">
    <source>
        <dbReference type="ARBA" id="ARBA00022525"/>
    </source>
</evidence>
<dbReference type="Pfam" id="PF18676">
    <property type="entry name" value="MBG_2"/>
    <property type="match status" value="3"/>
</dbReference>
<feature type="domain" description="Filamentous haemagglutinin FhaB/tRNA nuclease CdiA-like TPS" evidence="5">
    <location>
        <begin position="40"/>
        <end position="153"/>
    </location>
</feature>
<dbReference type="InterPro" id="IPR041286">
    <property type="entry name" value="MBG_2"/>
</dbReference>
<reference evidence="6 7" key="1">
    <citation type="journal article" date="2014" name="Antonie Van Leeuwenhoek">
        <title>Hyphomonas beringensis sp. nov. and Hyphomonas chukchiensis sp. nov., isolated from surface seawater of the Bering Sea and Chukchi Sea.</title>
        <authorList>
            <person name="Li C."/>
            <person name="Lai Q."/>
            <person name="Li G."/>
            <person name="Dong C."/>
            <person name="Wang J."/>
            <person name="Liao Y."/>
            <person name="Shao Z."/>
        </authorList>
    </citation>
    <scope>NUCLEOTIDE SEQUENCE [LARGE SCALE GENOMIC DNA]</scope>
    <source>
        <strain evidence="6 7">MHS-3</strain>
    </source>
</reference>
<dbReference type="InterPro" id="IPR011050">
    <property type="entry name" value="Pectin_lyase_fold/virulence"/>
</dbReference>
<dbReference type="eggNOG" id="COG5492">
    <property type="taxonomic scope" value="Bacteria"/>
</dbReference>
<dbReference type="SMART" id="SM00912">
    <property type="entry name" value="Haemagg_act"/>
    <property type="match status" value="1"/>
</dbReference>
<dbReference type="EMBL" id="ARYH01000001">
    <property type="protein sequence ID" value="KCZ86108.1"/>
    <property type="molecule type" value="Genomic_DNA"/>
</dbReference>
<sequence>MSCFSSDPTPDTRPAWPSVGRLFPMLLASTALTVPCAYADGPLPSGATVSAGNASIETAGSALTVRQDTDRAIVDWNSFSIDRGFSVDFIQPDASSAILNRVTGNTTSVIAGTLSANGQVYLVNPNGIAITADGVINVGSGFVGSTLDITNEDFLNGRLTFRGTGASAGISNAGVVQVGREGYAALIGGSVRNDGLVAVPLGRIGLAAGEQATLDFSGDGFLQVAVATEAPSGDALIDQRGTLRAAGGMIVMSAAMAREAARHTINLSGVVEANAVDGHDGAIIIRGGEGGAVTVAGKLTATSAFGEGGAIEVTGRDILLSGATLDASGAAGGGSVRIGGDWQGTGTLQRAETTQIDAGSTIRADATTDGDGSDVVVWSDSLTTFEGLISARGAGAGNGGDAEVSGKAKLAYAGYTDLSAENGTFGTLLLDPYNLTISDQASSNIAGFTASGEDSILNATTLTDALAGANVTVSTSGAGSQAGDILVASKIAWDANTTLTLDAANDIGIFADIIATGDSAGLALNYGAGRDYIFAQGATATLSGTNATLAIDGQAYTLLHSVAEINAIDTTGLDDHYALAEPVGPSSYWSILYPGALVGSSSTPFTGVFAGLGHEISWLRISAFGSGNLGLFASNEGVIRDLGFRNGRVEGGNNVGLVAGVNSGTIKNVWATGLVFNQVSGDNNTGGLVGYNTAAGVIESAYTDGTISGDDSVGGVVGFNAGSVSNTYATGKVTGRNYVGGLIGNLSAGTVDDTHGDADVSGAAYVGGLVGMASTGVVVNDAYVTGSVTGSGAYVGGVIGYNQGTFNRVYASGKVVGGSVTGGVIGQNTSGVVSSSFYDQDTTGQTLGIGLNSAGSVTSVGLTTAEARDASSYTTFDFSSTWFQDADLTYPRSDMRPILRSEAGPTINGVTAVSNLHQLALIGVDLSGSYLMTRDIDAGATDGADAAGIWNTTGWVPLGKHNPTEFQFSGSFNGGGHVISDLNINQPGANARDIGMFGFVSGEISNIGMEGGAIVGNSSVGALAGRLGGTGSISNAYATSSVTAGTYTGGLIGYVHSGASVSNSHAGGTVTASATVGSLDSTGGLVGYNDGGILQDVYATGDVLGGNYSGGLVGRNVGNGTVTNAYATGAVSGNSWVGGLMGRNDVGEITRSYATGDVTAVNLNSYAGGLVGQNLSRGKIHESYATGAVSGDNYVGGLVGNMTGSIANAYATGDVAGSDNVGGLAGWIETGSITNAYATGAVTATGSSVGGLVGYNNGGGATLTASYFDTETTGQSEGVGTGLSDGVIGLTTAQFQNTGYFYALADAAGWDFETAWAPPSAGYYPELYALSPVVWLGGVSANSTYGDSTAAIDAVTASYGGPASYIFGSSGDDLSINIGSLGAISVDPTLDAGGQTVAFLTPVVTTTSREGVSYRVVGYGNADLTIDPRAITVRADNFARIYGDANPVLTYALTSGNLVNGDTLNGALATSADGTSGVGTYAITRGSLANSNYAITFVDGDLTIDPRAITVRADNFARIYGDANPVLTYALTSGNLVNGDTLAGALATSADGTSGVGTYAITQGALANSNYAITFVDGQLTIDPRAITVTADNLFRFIAGPNPGLTYAITTGNLVNRDTLDGTLATDANVASEAGTYDITQGSLSASSNYEMTYVGGTLTVRKPERMDNGLNGTLDQNTLLPNGTTQLPPVVRTSRSADSGSGLQTYEDPQLENAVCMEDTPFAVVCSKSADKDN</sequence>
<organism evidence="6 7">
    <name type="scientific">Hyphomonas adhaerens MHS-3</name>
    <dbReference type="NCBI Taxonomy" id="1280949"/>
    <lineage>
        <taxon>Bacteria</taxon>
        <taxon>Pseudomonadati</taxon>
        <taxon>Pseudomonadota</taxon>
        <taxon>Alphaproteobacteria</taxon>
        <taxon>Hyphomonadales</taxon>
        <taxon>Hyphomonadaceae</taxon>
        <taxon>Hyphomonas</taxon>
    </lineage>
</organism>
<dbReference type="GO" id="GO:0005576">
    <property type="term" value="C:extracellular region"/>
    <property type="evidence" value="ECO:0007669"/>
    <property type="project" value="UniProtKB-SubCell"/>
</dbReference>
<evidence type="ECO:0000313" key="6">
    <source>
        <dbReference type="EMBL" id="KCZ86108.1"/>
    </source>
</evidence>